<keyword evidence="4" id="KW-0444">Lipid biosynthesis</keyword>
<dbReference type="AlphaFoldDB" id="A0A3D8QD31"/>
<protein>
    <recommendedName>
        <fullName evidence="4">1-acyl-sn-glycerol-3-phosphate acyltransferase</fullName>
        <ecNumber evidence="4">2.3.1.51</ecNumber>
    </recommendedName>
</protein>
<dbReference type="SUPFAM" id="SSF69593">
    <property type="entry name" value="Glycerol-3-phosphate (1)-acyltransferase"/>
    <property type="match status" value="1"/>
</dbReference>
<evidence type="ECO:0000259" key="6">
    <source>
        <dbReference type="SMART" id="SM00563"/>
    </source>
</evidence>
<keyword evidence="4" id="KW-0443">Lipid metabolism</keyword>
<keyword evidence="5" id="KW-0812">Transmembrane</keyword>
<evidence type="ECO:0000256" key="5">
    <source>
        <dbReference type="SAM" id="Phobius"/>
    </source>
</evidence>
<dbReference type="EC" id="2.3.1.51" evidence="4"/>
<sequence length="303" mass="33283">MSAFLHYSALFLEVYLGLTVALYMLSMRLPQAGFFARLLAAYASLIVCACYGVTVSIFFRLIGYPGLAQWATARCFKYVMQLTTGVTCEIEDPNNYLNTTRPAVFIGNHQSELDVLILGHIFPKYCSVTAKSSLKNTPFLGWFMRLSGSVFIDRANSKSARNAMEGAATHMKKDKQSVYMFPEGTRSYAKEPMLLPFKKGAFHLAVQAGVPIVPVVAANYSNLLYVPDRNFQSGVIQLKVLEPIPTKNLTAADVEDLTRDTRELMLREIISLTAKQQGKPIAMSAHQGGDGVVKASGAEATIS</sequence>
<feature type="transmembrane region" description="Helical" evidence="5">
    <location>
        <begin position="38"/>
        <end position="59"/>
    </location>
</feature>
<accession>A0A3D8QD31</accession>
<dbReference type="PANTHER" id="PTHR10434">
    <property type="entry name" value="1-ACYL-SN-GLYCEROL-3-PHOSPHATE ACYLTRANSFERASE"/>
    <property type="match status" value="1"/>
</dbReference>
<dbReference type="PANTHER" id="PTHR10434:SF11">
    <property type="entry name" value="1-ACYL-SN-GLYCEROL-3-PHOSPHATE ACYLTRANSFERASE"/>
    <property type="match status" value="1"/>
</dbReference>
<keyword evidence="3 4" id="KW-0012">Acyltransferase</keyword>
<keyword evidence="4" id="KW-1208">Phospholipid metabolism</keyword>
<dbReference type="STRING" id="1849047.A0A3D8QD31"/>
<keyword evidence="5" id="KW-0472">Membrane</keyword>
<evidence type="ECO:0000313" key="8">
    <source>
        <dbReference type="Proteomes" id="UP000256645"/>
    </source>
</evidence>
<comment type="domain">
    <text evidence="4">The HXXXXD motif is essential for acyltransferase activity and may constitute the binding site for the phosphate moiety of the glycerol-3-phosphate.</text>
</comment>
<evidence type="ECO:0000256" key="3">
    <source>
        <dbReference type="ARBA" id="ARBA00023315"/>
    </source>
</evidence>
<feature type="transmembrane region" description="Helical" evidence="5">
    <location>
        <begin position="6"/>
        <end position="26"/>
    </location>
</feature>
<dbReference type="Pfam" id="PF01553">
    <property type="entry name" value="Acyltransferase"/>
    <property type="match status" value="1"/>
</dbReference>
<keyword evidence="4" id="KW-0594">Phospholipid biosynthesis</keyword>
<dbReference type="NCBIfam" id="TIGR00530">
    <property type="entry name" value="AGP_acyltrn"/>
    <property type="match status" value="1"/>
</dbReference>
<dbReference type="SMART" id="SM00563">
    <property type="entry name" value="PlsC"/>
    <property type="match status" value="1"/>
</dbReference>
<name>A0A3D8QD31_9HELO</name>
<evidence type="ECO:0000256" key="4">
    <source>
        <dbReference type="RuleBase" id="RU361267"/>
    </source>
</evidence>
<evidence type="ECO:0000256" key="2">
    <source>
        <dbReference type="ARBA" id="ARBA00022679"/>
    </source>
</evidence>
<reference evidence="7 8" key="1">
    <citation type="journal article" date="2018" name="IMA Fungus">
        <title>IMA Genome-F 9: Draft genome sequence of Annulohypoxylon stygium, Aspergillus mulundensis, Berkeleyomyces basicola (syn. Thielaviopsis basicola), Ceratocystis smalleyi, two Cercospora beticola strains, Coleophoma cylindrospora, Fusarium fracticaudum, Phialophora cf. hyalina, and Morchella septimelata.</title>
        <authorList>
            <person name="Wingfield B.D."/>
            <person name="Bills G.F."/>
            <person name="Dong Y."/>
            <person name="Huang W."/>
            <person name="Nel W.J."/>
            <person name="Swalarsk-Parry B.S."/>
            <person name="Vaghefi N."/>
            <person name="Wilken P.M."/>
            <person name="An Z."/>
            <person name="de Beer Z.W."/>
            <person name="De Vos L."/>
            <person name="Chen L."/>
            <person name="Duong T.A."/>
            <person name="Gao Y."/>
            <person name="Hammerbacher A."/>
            <person name="Kikkert J.R."/>
            <person name="Li Y."/>
            <person name="Li H."/>
            <person name="Li K."/>
            <person name="Li Q."/>
            <person name="Liu X."/>
            <person name="Ma X."/>
            <person name="Naidoo K."/>
            <person name="Pethybridge S.J."/>
            <person name="Sun J."/>
            <person name="Steenkamp E.T."/>
            <person name="van der Nest M.A."/>
            <person name="van Wyk S."/>
            <person name="Wingfield M.J."/>
            <person name="Xiong C."/>
            <person name="Yue Q."/>
            <person name="Zhang X."/>
        </authorList>
    </citation>
    <scope>NUCLEOTIDE SEQUENCE [LARGE SCALE GENOMIC DNA]</scope>
    <source>
        <strain evidence="7 8">BP6252</strain>
    </source>
</reference>
<dbReference type="GO" id="GO:0003841">
    <property type="term" value="F:1-acylglycerol-3-phosphate O-acyltransferase activity"/>
    <property type="evidence" value="ECO:0007669"/>
    <property type="project" value="UniProtKB-UniRule"/>
</dbReference>
<dbReference type="InterPro" id="IPR002123">
    <property type="entry name" value="Plipid/glycerol_acylTrfase"/>
</dbReference>
<dbReference type="Proteomes" id="UP000256645">
    <property type="component" value="Unassembled WGS sequence"/>
</dbReference>
<dbReference type="GO" id="GO:0006654">
    <property type="term" value="P:phosphatidic acid biosynthetic process"/>
    <property type="evidence" value="ECO:0007669"/>
    <property type="project" value="TreeGrafter"/>
</dbReference>
<feature type="domain" description="Phospholipid/glycerol acyltransferase" evidence="6">
    <location>
        <begin position="103"/>
        <end position="220"/>
    </location>
</feature>
<dbReference type="GO" id="GO:0005783">
    <property type="term" value="C:endoplasmic reticulum"/>
    <property type="evidence" value="ECO:0007669"/>
    <property type="project" value="TreeGrafter"/>
</dbReference>
<keyword evidence="5" id="KW-1133">Transmembrane helix</keyword>
<keyword evidence="8" id="KW-1185">Reference proteome</keyword>
<dbReference type="CDD" id="cd07989">
    <property type="entry name" value="LPLAT_AGPAT-like"/>
    <property type="match status" value="1"/>
</dbReference>
<organism evidence="7 8">
    <name type="scientific">Coleophoma cylindrospora</name>
    <dbReference type="NCBI Taxonomy" id="1849047"/>
    <lineage>
        <taxon>Eukaryota</taxon>
        <taxon>Fungi</taxon>
        <taxon>Dikarya</taxon>
        <taxon>Ascomycota</taxon>
        <taxon>Pezizomycotina</taxon>
        <taxon>Leotiomycetes</taxon>
        <taxon>Helotiales</taxon>
        <taxon>Dermateaceae</taxon>
        <taxon>Coleophoma</taxon>
    </lineage>
</organism>
<gene>
    <name evidence="7" type="ORF">BP6252_12605</name>
</gene>
<keyword evidence="2 4" id="KW-0808">Transferase</keyword>
<proteinExistence type="inferred from homology"/>
<evidence type="ECO:0000313" key="7">
    <source>
        <dbReference type="EMBL" id="RDW59518.1"/>
    </source>
</evidence>
<comment type="similarity">
    <text evidence="1 4">Belongs to the 1-acyl-sn-glycerol-3-phosphate acyltransferase family.</text>
</comment>
<evidence type="ECO:0000256" key="1">
    <source>
        <dbReference type="ARBA" id="ARBA00008655"/>
    </source>
</evidence>
<dbReference type="InterPro" id="IPR004552">
    <property type="entry name" value="AGP_acyltrans"/>
</dbReference>
<dbReference type="OrthoDB" id="202234at2759"/>
<dbReference type="GO" id="GO:0016020">
    <property type="term" value="C:membrane"/>
    <property type="evidence" value="ECO:0007669"/>
    <property type="project" value="InterPro"/>
</dbReference>
<dbReference type="EMBL" id="PDLM01000016">
    <property type="protein sequence ID" value="RDW59518.1"/>
    <property type="molecule type" value="Genomic_DNA"/>
</dbReference>
<comment type="caution">
    <text evidence="7">The sequence shown here is derived from an EMBL/GenBank/DDBJ whole genome shotgun (WGS) entry which is preliminary data.</text>
</comment>
<comment type="catalytic activity">
    <reaction evidence="4">
        <text>a 1-acyl-sn-glycero-3-phosphate + an acyl-CoA = a 1,2-diacyl-sn-glycero-3-phosphate + CoA</text>
        <dbReference type="Rhea" id="RHEA:19709"/>
        <dbReference type="ChEBI" id="CHEBI:57287"/>
        <dbReference type="ChEBI" id="CHEBI:57970"/>
        <dbReference type="ChEBI" id="CHEBI:58342"/>
        <dbReference type="ChEBI" id="CHEBI:58608"/>
        <dbReference type="EC" id="2.3.1.51"/>
    </reaction>
</comment>